<keyword evidence="2 6" id="KW-0963">Cytoplasm</keyword>
<dbReference type="PIRSF" id="PIRSF000401">
    <property type="entry name" value="RPL11_MTase"/>
    <property type="match status" value="1"/>
</dbReference>
<dbReference type="CDD" id="cd02440">
    <property type="entry name" value="AdoMet_MTases"/>
    <property type="match status" value="1"/>
</dbReference>
<dbReference type="EMBL" id="DXGA01000206">
    <property type="protein sequence ID" value="HIW94749.1"/>
    <property type="molecule type" value="Genomic_DNA"/>
</dbReference>
<comment type="function">
    <text evidence="6">Methylates ribosomal protein L11.</text>
</comment>
<dbReference type="GO" id="GO:0032259">
    <property type="term" value="P:methylation"/>
    <property type="evidence" value="ECO:0007669"/>
    <property type="project" value="UniProtKB-KW"/>
</dbReference>
<dbReference type="PANTHER" id="PTHR43648:SF1">
    <property type="entry name" value="ELECTRON TRANSFER FLAVOPROTEIN BETA SUBUNIT LYSINE METHYLTRANSFERASE"/>
    <property type="match status" value="1"/>
</dbReference>
<dbReference type="Gene3D" id="3.40.50.150">
    <property type="entry name" value="Vaccinia Virus protein VP39"/>
    <property type="match status" value="1"/>
</dbReference>
<evidence type="ECO:0000256" key="6">
    <source>
        <dbReference type="HAMAP-Rule" id="MF_00735"/>
    </source>
</evidence>
<name>A0A9D1RW35_9FIRM</name>
<proteinExistence type="inferred from homology"/>
<reference evidence="7" key="1">
    <citation type="journal article" date="2021" name="PeerJ">
        <title>Extensive microbial diversity within the chicken gut microbiome revealed by metagenomics and culture.</title>
        <authorList>
            <person name="Gilroy R."/>
            <person name="Ravi A."/>
            <person name="Getino M."/>
            <person name="Pursley I."/>
            <person name="Horton D.L."/>
            <person name="Alikhan N.F."/>
            <person name="Baker D."/>
            <person name="Gharbi K."/>
            <person name="Hall N."/>
            <person name="Watson M."/>
            <person name="Adriaenssens E.M."/>
            <person name="Foster-Nyarko E."/>
            <person name="Jarju S."/>
            <person name="Secka A."/>
            <person name="Antonio M."/>
            <person name="Oren A."/>
            <person name="Chaudhuri R.R."/>
            <person name="La Ragione R."/>
            <person name="Hildebrand F."/>
            <person name="Pallen M.J."/>
        </authorList>
    </citation>
    <scope>NUCLEOTIDE SEQUENCE</scope>
    <source>
        <strain evidence="7">ChiGjej6B6-1540</strain>
    </source>
</reference>
<dbReference type="SUPFAM" id="SSF53335">
    <property type="entry name" value="S-adenosyl-L-methionine-dependent methyltransferases"/>
    <property type="match status" value="1"/>
</dbReference>
<dbReference type="EC" id="2.1.1.-" evidence="6"/>
<dbReference type="NCBIfam" id="TIGR00406">
    <property type="entry name" value="prmA"/>
    <property type="match status" value="1"/>
</dbReference>
<feature type="binding site" evidence="6">
    <location>
        <position position="251"/>
    </location>
    <ligand>
        <name>S-adenosyl-L-methionine</name>
        <dbReference type="ChEBI" id="CHEBI:59789"/>
    </ligand>
</feature>
<accession>A0A9D1RW35</accession>
<evidence type="ECO:0000256" key="3">
    <source>
        <dbReference type="ARBA" id="ARBA00022603"/>
    </source>
</evidence>
<keyword evidence="5 6" id="KW-0949">S-adenosyl-L-methionine</keyword>
<evidence type="ECO:0000313" key="8">
    <source>
        <dbReference type="Proteomes" id="UP000824192"/>
    </source>
</evidence>
<feature type="binding site" evidence="6">
    <location>
        <position position="157"/>
    </location>
    <ligand>
        <name>S-adenosyl-L-methionine</name>
        <dbReference type="ChEBI" id="CHEBI:59789"/>
    </ligand>
</feature>
<comment type="catalytic activity">
    <reaction evidence="6">
        <text>L-lysyl-[protein] + 3 S-adenosyl-L-methionine = N(6),N(6),N(6)-trimethyl-L-lysyl-[protein] + 3 S-adenosyl-L-homocysteine + 3 H(+)</text>
        <dbReference type="Rhea" id="RHEA:54192"/>
        <dbReference type="Rhea" id="RHEA-COMP:9752"/>
        <dbReference type="Rhea" id="RHEA-COMP:13826"/>
        <dbReference type="ChEBI" id="CHEBI:15378"/>
        <dbReference type="ChEBI" id="CHEBI:29969"/>
        <dbReference type="ChEBI" id="CHEBI:57856"/>
        <dbReference type="ChEBI" id="CHEBI:59789"/>
        <dbReference type="ChEBI" id="CHEBI:61961"/>
    </reaction>
</comment>
<dbReference type="InterPro" id="IPR029063">
    <property type="entry name" value="SAM-dependent_MTases_sf"/>
</dbReference>
<evidence type="ECO:0000256" key="1">
    <source>
        <dbReference type="ARBA" id="ARBA00009741"/>
    </source>
</evidence>
<dbReference type="GO" id="GO:0005737">
    <property type="term" value="C:cytoplasm"/>
    <property type="evidence" value="ECO:0007669"/>
    <property type="project" value="UniProtKB-SubCell"/>
</dbReference>
<comment type="subcellular location">
    <subcellularLocation>
        <location evidence="6">Cytoplasm</location>
    </subcellularLocation>
</comment>
<reference evidence="7" key="2">
    <citation type="submission" date="2021-04" db="EMBL/GenBank/DDBJ databases">
        <authorList>
            <person name="Gilroy R."/>
        </authorList>
    </citation>
    <scope>NUCLEOTIDE SEQUENCE</scope>
    <source>
        <strain evidence="7">ChiGjej6B6-1540</strain>
    </source>
</reference>
<dbReference type="InterPro" id="IPR050078">
    <property type="entry name" value="Ribosomal_L11_MeTrfase_PrmA"/>
</dbReference>
<organism evidence="7 8">
    <name type="scientific">Candidatus Flavonifractor merdipullorum</name>
    <dbReference type="NCBI Taxonomy" id="2838590"/>
    <lineage>
        <taxon>Bacteria</taxon>
        <taxon>Bacillati</taxon>
        <taxon>Bacillota</taxon>
        <taxon>Clostridia</taxon>
        <taxon>Eubacteriales</taxon>
        <taxon>Oscillospiraceae</taxon>
        <taxon>Flavonifractor</taxon>
    </lineage>
</organism>
<dbReference type="GO" id="GO:0008276">
    <property type="term" value="F:protein methyltransferase activity"/>
    <property type="evidence" value="ECO:0007669"/>
    <property type="project" value="UniProtKB-UniRule"/>
</dbReference>
<dbReference type="PANTHER" id="PTHR43648">
    <property type="entry name" value="ELECTRON TRANSFER FLAVOPROTEIN BETA SUBUNIT LYSINE METHYLTRANSFERASE"/>
    <property type="match status" value="1"/>
</dbReference>
<keyword evidence="4 6" id="KW-0808">Transferase</keyword>
<keyword evidence="3 6" id="KW-0489">Methyltransferase</keyword>
<evidence type="ECO:0000256" key="5">
    <source>
        <dbReference type="ARBA" id="ARBA00022691"/>
    </source>
</evidence>
<feature type="binding site" evidence="6">
    <location>
        <position position="200"/>
    </location>
    <ligand>
        <name>S-adenosyl-L-methionine</name>
        <dbReference type="ChEBI" id="CHEBI:59789"/>
    </ligand>
</feature>
<keyword evidence="7" id="KW-0689">Ribosomal protein</keyword>
<comment type="caution">
    <text evidence="7">The sequence shown here is derived from an EMBL/GenBank/DDBJ whole genome shotgun (WGS) entry which is preliminary data.</text>
</comment>
<evidence type="ECO:0000256" key="4">
    <source>
        <dbReference type="ARBA" id="ARBA00022679"/>
    </source>
</evidence>
<evidence type="ECO:0000313" key="7">
    <source>
        <dbReference type="EMBL" id="HIW94749.1"/>
    </source>
</evidence>
<sequence length="314" mass="34403">MENEAKWLEVVIETTEAELDNLTAKLTMNGMTGLVIEDEADFRTFLEQNRQYWDYVDEELEEQMKGVCRVKFYVTDDADGKKLLEQSMAGIDLPYTALPMGDNDWAHSWQKYYQPMAVGEKVYIVPEWMREEPVPAGRTALYLNPGLTFGTGSHSSTQLCLGGVERYAVPGGKCLDLGCGSGILSIAALALGMGSAAAVDIDPKAVDVAYENAAMNGIGKDRYKVLAGDVLTDKVLVDELAAQKYELVLANIVADVIIPLSAKVDRFLAPGGMFLCSGIIDTRAQEVQTALESHGLTIVDRWEQKGWVAFSARS</sequence>
<dbReference type="InterPro" id="IPR004498">
    <property type="entry name" value="Ribosomal_PrmA_MeTrfase"/>
</dbReference>
<dbReference type="Proteomes" id="UP000824192">
    <property type="component" value="Unassembled WGS sequence"/>
</dbReference>
<dbReference type="GO" id="GO:0005840">
    <property type="term" value="C:ribosome"/>
    <property type="evidence" value="ECO:0007669"/>
    <property type="project" value="UniProtKB-KW"/>
</dbReference>
<dbReference type="AlphaFoldDB" id="A0A9D1RW35"/>
<dbReference type="HAMAP" id="MF_00735">
    <property type="entry name" value="Methyltr_PrmA"/>
    <property type="match status" value="1"/>
</dbReference>
<keyword evidence="7" id="KW-0687">Ribonucleoprotein</keyword>
<feature type="binding site" evidence="6">
    <location>
        <position position="178"/>
    </location>
    <ligand>
        <name>S-adenosyl-L-methionine</name>
        <dbReference type="ChEBI" id="CHEBI:59789"/>
    </ligand>
</feature>
<evidence type="ECO:0000256" key="2">
    <source>
        <dbReference type="ARBA" id="ARBA00022490"/>
    </source>
</evidence>
<comment type="similarity">
    <text evidence="1 6">Belongs to the methyltransferase superfamily. PrmA family.</text>
</comment>
<gene>
    <name evidence="6 7" type="primary">prmA</name>
    <name evidence="7" type="ORF">H9868_09480</name>
</gene>
<protein>
    <recommendedName>
        <fullName evidence="6">Ribosomal protein L11 methyltransferase</fullName>
        <shortName evidence="6">L11 Mtase</shortName>
        <ecNumber evidence="6">2.1.1.-</ecNumber>
    </recommendedName>
</protein>
<dbReference type="Pfam" id="PF06325">
    <property type="entry name" value="PrmA"/>
    <property type="match status" value="1"/>
</dbReference>